<dbReference type="Proteomes" id="UP000276133">
    <property type="component" value="Unassembled WGS sequence"/>
</dbReference>
<sequence length="317" mass="35438">MMSLSEQKTSRNSSFNHSMMPSVKSKLIKNFGRTKEKIMQGMGKSDRTSDHSFDAYVHNFEAHHAQATKLNKELNKYLSSLRDTQRSSKAFYDTLRETYEAEYNRLLDFDSARHTLQSAEHKTSKKLGQSVHSTMKNASAGSSSSASSTASANHAAASHATTDQLTKLTKLKIELEDKQHVYEDLNQTLCLALPVLYQNRIKFYSSMFQTFFHTETTFHSDCVEAKSKLDDVCEKLSLETGQMRPDETALPPMDTQPAQANDYSTHDHESEHSAIATSITEFAPNLDSEPVGVRPVEPSASVIYSYLVDGISEGSQD</sequence>
<protein>
    <submittedName>
        <fullName evidence="5">Myc box-dependent-interacting 1 isoform X4</fullName>
    </submittedName>
</protein>
<evidence type="ECO:0000313" key="5">
    <source>
        <dbReference type="EMBL" id="RMZ98383.1"/>
    </source>
</evidence>
<dbReference type="InterPro" id="IPR004148">
    <property type="entry name" value="BAR_dom"/>
</dbReference>
<keyword evidence="2" id="KW-0963">Cytoplasm</keyword>
<gene>
    <name evidence="5" type="ORF">BpHYR1_033359</name>
</gene>
<dbReference type="PROSITE" id="PS51021">
    <property type="entry name" value="BAR"/>
    <property type="match status" value="1"/>
</dbReference>
<name>A0A3M7PH99_BRAPC</name>
<dbReference type="GO" id="GO:0005737">
    <property type="term" value="C:cytoplasm"/>
    <property type="evidence" value="ECO:0007669"/>
    <property type="project" value="UniProtKB-SubCell"/>
</dbReference>
<comment type="subcellular location">
    <subcellularLocation>
        <location evidence="1">Cytoplasm</location>
    </subcellularLocation>
</comment>
<feature type="compositionally biased region" description="Low complexity" evidence="3">
    <location>
        <begin position="137"/>
        <end position="161"/>
    </location>
</feature>
<dbReference type="InterPro" id="IPR027267">
    <property type="entry name" value="AH/BAR_dom_sf"/>
</dbReference>
<reference evidence="5 6" key="1">
    <citation type="journal article" date="2018" name="Sci. Rep.">
        <title>Genomic signatures of local adaptation to the degree of environmental predictability in rotifers.</title>
        <authorList>
            <person name="Franch-Gras L."/>
            <person name="Hahn C."/>
            <person name="Garcia-Roger E.M."/>
            <person name="Carmona M.J."/>
            <person name="Serra M."/>
            <person name="Gomez A."/>
        </authorList>
    </citation>
    <scope>NUCLEOTIDE SEQUENCE [LARGE SCALE GENOMIC DNA]</scope>
    <source>
        <strain evidence="5">HYR1</strain>
    </source>
</reference>
<dbReference type="PANTHER" id="PTHR46514:SF3">
    <property type="entry name" value="AMPHIPHYSIN"/>
    <property type="match status" value="1"/>
</dbReference>
<accession>A0A3M7PH99</accession>
<dbReference type="GO" id="GO:0005543">
    <property type="term" value="F:phospholipid binding"/>
    <property type="evidence" value="ECO:0007669"/>
    <property type="project" value="TreeGrafter"/>
</dbReference>
<feature type="domain" description="BAR" evidence="4">
    <location>
        <begin position="38"/>
        <end position="249"/>
    </location>
</feature>
<dbReference type="Pfam" id="PF03114">
    <property type="entry name" value="BAR"/>
    <property type="match status" value="2"/>
</dbReference>
<evidence type="ECO:0000259" key="4">
    <source>
        <dbReference type="PROSITE" id="PS51021"/>
    </source>
</evidence>
<dbReference type="AlphaFoldDB" id="A0A3M7PH99"/>
<feature type="non-terminal residue" evidence="5">
    <location>
        <position position="317"/>
    </location>
</feature>
<dbReference type="Gene3D" id="1.20.1270.60">
    <property type="entry name" value="Arfaptin homology (AH) domain/BAR domain"/>
    <property type="match status" value="1"/>
</dbReference>
<comment type="caution">
    <text evidence="5">The sequence shown here is derived from an EMBL/GenBank/DDBJ whole genome shotgun (WGS) entry which is preliminary data.</text>
</comment>
<dbReference type="OrthoDB" id="446293at2759"/>
<feature type="region of interest" description="Disordered" evidence="3">
    <location>
        <begin position="120"/>
        <end position="161"/>
    </location>
</feature>
<dbReference type="STRING" id="10195.A0A3M7PH99"/>
<evidence type="ECO:0000313" key="6">
    <source>
        <dbReference type="Proteomes" id="UP000276133"/>
    </source>
</evidence>
<evidence type="ECO:0000256" key="2">
    <source>
        <dbReference type="ARBA" id="ARBA00022490"/>
    </source>
</evidence>
<organism evidence="5 6">
    <name type="scientific">Brachionus plicatilis</name>
    <name type="common">Marine rotifer</name>
    <name type="synonym">Brachionus muelleri</name>
    <dbReference type="NCBI Taxonomy" id="10195"/>
    <lineage>
        <taxon>Eukaryota</taxon>
        <taxon>Metazoa</taxon>
        <taxon>Spiralia</taxon>
        <taxon>Gnathifera</taxon>
        <taxon>Rotifera</taxon>
        <taxon>Eurotatoria</taxon>
        <taxon>Monogononta</taxon>
        <taxon>Pseudotrocha</taxon>
        <taxon>Ploima</taxon>
        <taxon>Brachionidae</taxon>
        <taxon>Brachionus</taxon>
    </lineage>
</organism>
<feature type="compositionally biased region" description="Polar residues" evidence="3">
    <location>
        <begin position="126"/>
        <end position="136"/>
    </location>
</feature>
<dbReference type="GO" id="GO:0005886">
    <property type="term" value="C:plasma membrane"/>
    <property type="evidence" value="ECO:0007669"/>
    <property type="project" value="TreeGrafter"/>
</dbReference>
<dbReference type="PANTHER" id="PTHR46514">
    <property type="entry name" value="AMPHIPHYSIN"/>
    <property type="match status" value="1"/>
</dbReference>
<keyword evidence="6" id="KW-1185">Reference proteome</keyword>
<proteinExistence type="predicted"/>
<dbReference type="InterPro" id="IPR003005">
    <property type="entry name" value="Amphiphysin"/>
</dbReference>
<dbReference type="EMBL" id="REGN01010804">
    <property type="protein sequence ID" value="RMZ98383.1"/>
    <property type="molecule type" value="Genomic_DNA"/>
</dbReference>
<evidence type="ECO:0000256" key="1">
    <source>
        <dbReference type="ARBA" id="ARBA00004496"/>
    </source>
</evidence>
<dbReference type="SMART" id="SM00721">
    <property type="entry name" value="BAR"/>
    <property type="match status" value="1"/>
</dbReference>
<dbReference type="SUPFAM" id="SSF103657">
    <property type="entry name" value="BAR/IMD domain-like"/>
    <property type="match status" value="1"/>
</dbReference>
<evidence type="ECO:0000256" key="3">
    <source>
        <dbReference type="SAM" id="MobiDB-lite"/>
    </source>
</evidence>